<dbReference type="Pfam" id="PF04023">
    <property type="entry name" value="FeoA"/>
    <property type="match status" value="1"/>
</dbReference>
<evidence type="ECO:0000313" key="4">
    <source>
        <dbReference type="Proteomes" id="UP001218895"/>
    </source>
</evidence>
<dbReference type="EMBL" id="CP091092">
    <property type="protein sequence ID" value="WFN36615.1"/>
    <property type="molecule type" value="Genomic_DNA"/>
</dbReference>
<protein>
    <submittedName>
        <fullName evidence="3">Ferrous iron transport protein A</fullName>
    </submittedName>
</protein>
<proteinExistence type="predicted"/>
<dbReference type="SMART" id="SM00899">
    <property type="entry name" value="FeoA"/>
    <property type="match status" value="1"/>
</dbReference>
<reference evidence="3" key="1">
    <citation type="submission" date="2022-01" db="EMBL/GenBank/DDBJ databases">
        <title>Complete genome of Methanomicrobium antiquum DSM 21220.</title>
        <authorList>
            <person name="Chen S.-C."/>
            <person name="You Y.-T."/>
            <person name="Zhou Y.-Z."/>
            <person name="Lai M.-C."/>
        </authorList>
    </citation>
    <scope>NUCLEOTIDE SEQUENCE</scope>
    <source>
        <strain evidence="3">DSM 21220</strain>
    </source>
</reference>
<dbReference type="KEGG" id="manq:L1994_10805"/>
<dbReference type="GO" id="GO:0046914">
    <property type="term" value="F:transition metal ion binding"/>
    <property type="evidence" value="ECO:0007669"/>
    <property type="project" value="InterPro"/>
</dbReference>
<dbReference type="SUPFAM" id="SSF50037">
    <property type="entry name" value="C-terminal domain of transcriptional repressors"/>
    <property type="match status" value="1"/>
</dbReference>
<gene>
    <name evidence="3" type="ORF">L1994_10805</name>
</gene>
<name>A0AAF0FMP3_9EURY</name>
<dbReference type="InterPro" id="IPR007167">
    <property type="entry name" value="Fe-transptr_FeoA-like"/>
</dbReference>
<accession>A0AAF0FMP3</accession>
<evidence type="ECO:0000259" key="2">
    <source>
        <dbReference type="SMART" id="SM00899"/>
    </source>
</evidence>
<dbReference type="GeneID" id="79950893"/>
<evidence type="ECO:0000313" key="3">
    <source>
        <dbReference type="EMBL" id="WFN36615.1"/>
    </source>
</evidence>
<organism evidence="3 4">
    <name type="scientific">Methanomicrobium antiquum</name>
    <dbReference type="NCBI Taxonomy" id="487686"/>
    <lineage>
        <taxon>Archaea</taxon>
        <taxon>Methanobacteriati</taxon>
        <taxon>Methanobacteriota</taxon>
        <taxon>Stenosarchaea group</taxon>
        <taxon>Methanomicrobia</taxon>
        <taxon>Methanomicrobiales</taxon>
        <taxon>Methanomicrobiaceae</taxon>
        <taxon>Methanomicrobium</taxon>
    </lineage>
</organism>
<keyword evidence="1" id="KW-0408">Iron</keyword>
<dbReference type="InterPro" id="IPR038157">
    <property type="entry name" value="FeoA_core_dom"/>
</dbReference>
<keyword evidence="4" id="KW-1185">Reference proteome</keyword>
<dbReference type="InterPro" id="IPR008988">
    <property type="entry name" value="Transcriptional_repressor_C"/>
</dbReference>
<dbReference type="RefSeq" id="WP_278099449.1">
    <property type="nucleotide sequence ID" value="NZ_CP091092.1"/>
</dbReference>
<evidence type="ECO:0000256" key="1">
    <source>
        <dbReference type="ARBA" id="ARBA00023004"/>
    </source>
</evidence>
<dbReference type="Gene3D" id="2.30.30.90">
    <property type="match status" value="1"/>
</dbReference>
<dbReference type="Proteomes" id="UP001218895">
    <property type="component" value="Chromosome"/>
</dbReference>
<feature type="domain" description="Ferrous iron transporter FeoA-like" evidence="2">
    <location>
        <begin position="3"/>
        <end position="72"/>
    </location>
</feature>
<dbReference type="AlphaFoldDB" id="A0AAF0FMP3"/>
<sequence length="84" mass="9185">MEKRLTNLEYGETGLIKEIKASSQNLSPIGIRVGKSVKMITKQPIKGPVVVMAGEVEVALGIEQAKEIIVDVTNGQNEPKNRLR</sequence>